<dbReference type="GO" id="GO:0008270">
    <property type="term" value="F:zinc ion binding"/>
    <property type="evidence" value="ECO:0007669"/>
    <property type="project" value="UniProtKB-KW"/>
</dbReference>
<dbReference type="InterPro" id="IPR001965">
    <property type="entry name" value="Znf_PHD"/>
</dbReference>
<dbReference type="InterPro" id="IPR034732">
    <property type="entry name" value="EPHD"/>
</dbReference>
<evidence type="ECO:0000256" key="2">
    <source>
        <dbReference type="ARBA" id="ARBA00022771"/>
    </source>
</evidence>
<evidence type="ECO:0000259" key="6">
    <source>
        <dbReference type="PROSITE" id="PS50016"/>
    </source>
</evidence>
<evidence type="ECO:0000256" key="3">
    <source>
        <dbReference type="ARBA" id="ARBA00022833"/>
    </source>
</evidence>
<dbReference type="EMBL" id="MBDO02000024">
    <property type="protein sequence ID" value="RLN67377.1"/>
    <property type="molecule type" value="Genomic_DNA"/>
</dbReference>
<evidence type="ECO:0000313" key="10">
    <source>
        <dbReference type="Proteomes" id="UP000277300"/>
    </source>
</evidence>
<evidence type="ECO:0000259" key="7">
    <source>
        <dbReference type="PROSITE" id="PS51805"/>
    </source>
</evidence>
<feature type="compositionally biased region" description="Polar residues" evidence="5">
    <location>
        <begin position="87"/>
        <end position="100"/>
    </location>
</feature>
<organism evidence="8 10">
    <name type="scientific">Phytophthora kernoviae</name>
    <dbReference type="NCBI Taxonomy" id="325452"/>
    <lineage>
        <taxon>Eukaryota</taxon>
        <taxon>Sar</taxon>
        <taxon>Stramenopiles</taxon>
        <taxon>Oomycota</taxon>
        <taxon>Peronosporomycetes</taxon>
        <taxon>Peronosporales</taxon>
        <taxon>Peronosporaceae</taxon>
        <taxon>Phytophthora</taxon>
    </lineage>
</organism>
<dbReference type="PANTHER" id="PTHR13793">
    <property type="entry name" value="PHD FINGER PROTEINS"/>
    <property type="match status" value="1"/>
</dbReference>
<dbReference type="AlphaFoldDB" id="A0A3F2S0K0"/>
<protein>
    <recommendedName>
        <fullName evidence="12">PHD-type domain-containing protein</fullName>
    </recommendedName>
</protein>
<dbReference type="PROSITE" id="PS50016">
    <property type="entry name" value="ZF_PHD_2"/>
    <property type="match status" value="1"/>
</dbReference>
<sequence length="291" mass="32466">MEQRRREAAESLAKHSLFGFQIYDAVVAARVTELREMLLATCDEADQTALLSDQEMEVLLDVCSGDEILTEEEEEDEEEEEEEEENLSQQEEILTLSEVQTPPPTPVIEKKIEEEVLCGVCCAPDSPENDPIVICELCGVAVHQTCYRLVALPEGDWYCHPCKQYMEVQDVGKNLIPTHELECEACNTKAGAFAPSVDGGWVHVACSMFLPELYMQDKHASRFQGRLDDLQVVCGVEKLRARRRLRCCFCKKSNDKGACAQCAVGKCTVAYHALCALRNGIKIRTSLAVDA</sequence>
<dbReference type="GO" id="GO:0006357">
    <property type="term" value="P:regulation of transcription by RNA polymerase II"/>
    <property type="evidence" value="ECO:0007669"/>
    <property type="project" value="TreeGrafter"/>
</dbReference>
<feature type="domain" description="PHD-type" evidence="6">
    <location>
        <begin position="115"/>
        <end position="165"/>
    </location>
</feature>
<gene>
    <name evidence="9" type="ORF">BBJ29_004893</name>
    <name evidence="8" type="ORF">BBP00_00001665</name>
</gene>
<dbReference type="EMBL" id="MBAD02000177">
    <property type="protein sequence ID" value="RLN70854.1"/>
    <property type="molecule type" value="Genomic_DNA"/>
</dbReference>
<dbReference type="PROSITE" id="PS51805">
    <property type="entry name" value="EPHD"/>
    <property type="match status" value="1"/>
</dbReference>
<feature type="domain" description="PHD-type" evidence="7">
    <location>
        <begin position="180"/>
        <end position="291"/>
    </location>
</feature>
<evidence type="ECO:0008006" key="12">
    <source>
        <dbReference type="Google" id="ProtNLM"/>
    </source>
</evidence>
<evidence type="ECO:0000313" key="9">
    <source>
        <dbReference type="EMBL" id="RLN70854.1"/>
    </source>
</evidence>
<evidence type="ECO:0000313" key="8">
    <source>
        <dbReference type="EMBL" id="RLN67377.1"/>
    </source>
</evidence>
<name>A0A3F2S0K0_9STRA</name>
<evidence type="ECO:0000313" key="11">
    <source>
        <dbReference type="Proteomes" id="UP000284657"/>
    </source>
</evidence>
<dbReference type="InterPro" id="IPR013083">
    <property type="entry name" value="Znf_RING/FYVE/PHD"/>
</dbReference>
<comment type="caution">
    <text evidence="8">The sequence shown here is derived from an EMBL/GenBank/DDBJ whole genome shotgun (WGS) entry which is preliminary data.</text>
</comment>
<dbReference type="Pfam" id="PF13832">
    <property type="entry name" value="zf-HC5HC2H_2"/>
    <property type="match status" value="1"/>
</dbReference>
<dbReference type="CDD" id="cd15492">
    <property type="entry name" value="PHD_BRPF_JADE_like"/>
    <property type="match status" value="1"/>
</dbReference>
<dbReference type="Proteomes" id="UP000277300">
    <property type="component" value="Unassembled WGS sequence"/>
</dbReference>
<evidence type="ECO:0000256" key="1">
    <source>
        <dbReference type="ARBA" id="ARBA00022723"/>
    </source>
</evidence>
<dbReference type="InterPro" id="IPR011011">
    <property type="entry name" value="Znf_FYVE_PHD"/>
</dbReference>
<dbReference type="Proteomes" id="UP000284657">
    <property type="component" value="Unassembled WGS sequence"/>
</dbReference>
<feature type="region of interest" description="Disordered" evidence="5">
    <location>
        <begin position="70"/>
        <end position="104"/>
    </location>
</feature>
<evidence type="ECO:0000256" key="4">
    <source>
        <dbReference type="PROSITE-ProRule" id="PRU00146"/>
    </source>
</evidence>
<keyword evidence="3" id="KW-0862">Zinc</keyword>
<dbReference type="InterPro" id="IPR019787">
    <property type="entry name" value="Znf_PHD-finger"/>
</dbReference>
<accession>A0A3F2S0K0</accession>
<dbReference type="SUPFAM" id="SSF57903">
    <property type="entry name" value="FYVE/PHD zinc finger"/>
    <property type="match status" value="1"/>
</dbReference>
<dbReference type="OrthoDB" id="20839at2759"/>
<proteinExistence type="predicted"/>
<feature type="compositionally biased region" description="Acidic residues" evidence="5">
    <location>
        <begin position="70"/>
        <end position="86"/>
    </location>
</feature>
<reference evidence="10 11" key="1">
    <citation type="submission" date="2018-07" db="EMBL/GenBank/DDBJ databases">
        <title>Genome sequencing of oomycete isolates from Chile give support for New Zealand origin for Phytophthora kernoviae and make available the first Nothophytophthora sp. genome.</title>
        <authorList>
            <person name="Studholme D.J."/>
            <person name="Sanfuentes E."/>
            <person name="Panda P."/>
            <person name="Hill R."/>
            <person name="Sambles C."/>
            <person name="Grant M."/>
            <person name="Williams N.M."/>
            <person name="Mcdougal R.L."/>
        </authorList>
    </citation>
    <scope>NUCLEOTIDE SEQUENCE [LARGE SCALE GENOMIC DNA]</scope>
    <source>
        <strain evidence="8">Chile6</strain>
        <strain evidence="9">Chile7</strain>
    </source>
</reference>
<keyword evidence="1" id="KW-0479">Metal-binding</keyword>
<keyword evidence="2 4" id="KW-0863">Zinc-finger</keyword>
<dbReference type="Pfam" id="PF13831">
    <property type="entry name" value="PHD_2"/>
    <property type="match status" value="1"/>
</dbReference>
<dbReference type="SMART" id="SM00249">
    <property type="entry name" value="PHD"/>
    <property type="match status" value="2"/>
</dbReference>
<evidence type="ECO:0000256" key="5">
    <source>
        <dbReference type="SAM" id="MobiDB-lite"/>
    </source>
</evidence>
<dbReference type="InterPro" id="IPR050701">
    <property type="entry name" value="Histone_Mod_Regulator"/>
</dbReference>
<dbReference type="PANTHER" id="PTHR13793:SF107">
    <property type="entry name" value="BROMODOMAIN-CONTAINING PROTEIN HOMOLOG"/>
    <property type="match status" value="1"/>
</dbReference>
<dbReference type="Gene3D" id="3.30.40.10">
    <property type="entry name" value="Zinc/RING finger domain, C3HC4 (zinc finger)"/>
    <property type="match status" value="2"/>
</dbReference>